<dbReference type="Proteomes" id="UP001281147">
    <property type="component" value="Unassembled WGS sequence"/>
</dbReference>
<accession>A0ACC3MTU3</accession>
<evidence type="ECO:0000313" key="1">
    <source>
        <dbReference type="EMBL" id="KAK3702937.1"/>
    </source>
</evidence>
<evidence type="ECO:0000313" key="2">
    <source>
        <dbReference type="Proteomes" id="UP001281147"/>
    </source>
</evidence>
<protein>
    <submittedName>
        <fullName evidence="1">Uncharacterized protein</fullName>
    </submittedName>
</protein>
<comment type="caution">
    <text evidence="1">The sequence shown here is derived from an EMBL/GenBank/DDBJ whole genome shotgun (WGS) entry which is preliminary data.</text>
</comment>
<dbReference type="EMBL" id="JAUTXU010000158">
    <property type="protein sequence ID" value="KAK3702937.1"/>
    <property type="molecule type" value="Genomic_DNA"/>
</dbReference>
<reference evidence="1" key="1">
    <citation type="submission" date="2023-07" db="EMBL/GenBank/DDBJ databases">
        <title>Black Yeasts Isolated from many extreme environments.</title>
        <authorList>
            <person name="Coleine C."/>
            <person name="Stajich J.E."/>
            <person name="Selbmann L."/>
        </authorList>
    </citation>
    <scope>NUCLEOTIDE SEQUENCE</scope>
    <source>
        <strain evidence="1">CCFEE 5714</strain>
    </source>
</reference>
<organism evidence="1 2">
    <name type="scientific">Vermiconidia calcicola</name>
    <dbReference type="NCBI Taxonomy" id="1690605"/>
    <lineage>
        <taxon>Eukaryota</taxon>
        <taxon>Fungi</taxon>
        <taxon>Dikarya</taxon>
        <taxon>Ascomycota</taxon>
        <taxon>Pezizomycotina</taxon>
        <taxon>Dothideomycetes</taxon>
        <taxon>Dothideomycetidae</taxon>
        <taxon>Mycosphaerellales</taxon>
        <taxon>Extremaceae</taxon>
        <taxon>Vermiconidia</taxon>
    </lineage>
</organism>
<sequence>MAAVAACPAVFETYELLEDIISRLPAQDILANKRVSKAWLHIIRNSKKIRIAAVFMPTEHQVLIEWPHGPPMFATDVLVCTEGTELKANSVIHEAYFADHEYYLSFNDSTHVHEIYFQPGVQEWPGLEPFAAEFATYPPCRAITVNMDLPSEAVAVVYRQDGVKIGDLVEVGKVLDRQEREEYPDGYYGNKTCWPYMSVRNIIDQDFVDDL</sequence>
<keyword evidence="2" id="KW-1185">Reference proteome</keyword>
<gene>
    <name evidence="1" type="ORF">LTR37_014786</name>
</gene>
<proteinExistence type="predicted"/>
<name>A0ACC3MTU3_9PEZI</name>